<name>A0A3N1GXL1_9PSEU</name>
<evidence type="ECO:0000313" key="1">
    <source>
        <dbReference type="EMBL" id="ROP34967.1"/>
    </source>
</evidence>
<dbReference type="EMBL" id="RJKM01000001">
    <property type="protein sequence ID" value="ROP34967.1"/>
    <property type="molecule type" value="Genomic_DNA"/>
</dbReference>
<dbReference type="OrthoDB" id="3668173at2"/>
<organism evidence="1 2">
    <name type="scientific">Saccharothrix texasensis</name>
    <dbReference type="NCBI Taxonomy" id="103734"/>
    <lineage>
        <taxon>Bacteria</taxon>
        <taxon>Bacillati</taxon>
        <taxon>Actinomycetota</taxon>
        <taxon>Actinomycetes</taxon>
        <taxon>Pseudonocardiales</taxon>
        <taxon>Pseudonocardiaceae</taxon>
        <taxon>Saccharothrix</taxon>
    </lineage>
</organism>
<accession>A0A3N1GXL1</accession>
<keyword evidence="2" id="KW-1185">Reference proteome</keyword>
<reference evidence="1 2" key="1">
    <citation type="submission" date="2018-11" db="EMBL/GenBank/DDBJ databases">
        <title>Sequencing the genomes of 1000 actinobacteria strains.</title>
        <authorList>
            <person name="Klenk H.-P."/>
        </authorList>
    </citation>
    <scope>NUCLEOTIDE SEQUENCE [LARGE SCALE GENOMIC DNA]</scope>
    <source>
        <strain evidence="1 2">DSM 44231</strain>
    </source>
</reference>
<dbReference type="Proteomes" id="UP000268727">
    <property type="component" value="Unassembled WGS sequence"/>
</dbReference>
<comment type="caution">
    <text evidence="1">The sequence shown here is derived from an EMBL/GenBank/DDBJ whole genome shotgun (WGS) entry which is preliminary data.</text>
</comment>
<protein>
    <submittedName>
        <fullName evidence="1">Uncharacterized protein</fullName>
    </submittedName>
</protein>
<sequence>MKIQTGWSLYAQDQDRPELLSLITTGHQEVEKDTGRMIEQYKMWSSDLTDEELGKVITLLARGNVFAQNIAKDLRLELAERPARAEQRRLNLQLRRDELARTEERLLRQGLDQLGGAGDTWDGRRDRITAWWREVKVAELAETWAAALAGDRMTARQVNNESVLGGDFDIRNNHHRLDRAWDRKITLDRTLNGVRKRLDPRHFDDPGTGRNRKGELGLHDLSGSLLHGTRVPLSIYAQLKPYANATVVFMPAPTERDAQIFNAIQSLKTVTEGDVKLMREMRNRFTRLRLAQATDMHTYLLNLNEVRDGEPVVRYGHSGLIRRAGQKTEVNVDDIDIATRRTNALEHHVVLAQDGGQVVNEVVIVYREHASALFPVFAEWNKAKSHFTVLNRDTGAPTKAHITDDGKWVG</sequence>
<evidence type="ECO:0000313" key="2">
    <source>
        <dbReference type="Proteomes" id="UP000268727"/>
    </source>
</evidence>
<dbReference type="AlphaFoldDB" id="A0A3N1GXL1"/>
<proteinExistence type="predicted"/>
<gene>
    <name evidence="1" type="ORF">EDD40_0180</name>
</gene>
<dbReference type="RefSeq" id="WP_123741191.1">
    <property type="nucleotide sequence ID" value="NZ_RJKM01000001.1"/>
</dbReference>